<sequence>MSTLTPPIRPPLADQHRRIVERTVIVTREIVVDSGDDTSAEAAGLDRLVLRLALWLVERRRVRSRVRSLRVRTDPAEMSRRVDAAKQRHLDRYHGLPF</sequence>
<organism evidence="1 2">
    <name type="scientific">Brevibacterium spongiae</name>
    <dbReference type="NCBI Taxonomy" id="2909672"/>
    <lineage>
        <taxon>Bacteria</taxon>
        <taxon>Bacillati</taxon>
        <taxon>Actinomycetota</taxon>
        <taxon>Actinomycetes</taxon>
        <taxon>Micrococcales</taxon>
        <taxon>Brevibacteriaceae</taxon>
        <taxon>Brevibacterium</taxon>
    </lineage>
</organism>
<name>A0ABY5SLQ8_9MICO</name>
<dbReference type="EMBL" id="CP093443">
    <property type="protein sequence ID" value="UVI35477.1"/>
    <property type="molecule type" value="Genomic_DNA"/>
</dbReference>
<evidence type="ECO:0000313" key="2">
    <source>
        <dbReference type="Proteomes" id="UP001064879"/>
    </source>
</evidence>
<keyword evidence="2" id="KW-1185">Reference proteome</keyword>
<gene>
    <name evidence="1" type="ORF">L1F31_15335</name>
</gene>
<proteinExistence type="predicted"/>
<reference evidence="1" key="1">
    <citation type="submission" date="2022-03" db="EMBL/GenBank/DDBJ databases">
        <title>Brevibacterium spongiae sp. nov., isolated from marine sponge.</title>
        <authorList>
            <person name="Li Z."/>
            <person name="Zhang M."/>
        </authorList>
    </citation>
    <scope>NUCLEOTIDE SEQUENCE</scope>
    <source>
        <strain evidence="1">WHS-Z9</strain>
    </source>
</reference>
<accession>A0ABY5SLQ8</accession>
<dbReference type="RefSeq" id="WP_265418103.1">
    <property type="nucleotide sequence ID" value="NZ_CP093443.1"/>
</dbReference>
<protein>
    <submittedName>
        <fullName evidence="1">Uncharacterized protein</fullName>
    </submittedName>
</protein>
<dbReference type="Proteomes" id="UP001064879">
    <property type="component" value="Chromosome"/>
</dbReference>
<evidence type="ECO:0000313" key="1">
    <source>
        <dbReference type="EMBL" id="UVI35477.1"/>
    </source>
</evidence>